<reference evidence="2 3" key="1">
    <citation type="submission" date="2019-08" db="EMBL/GenBank/DDBJ databases">
        <title>Deep-cultivation of Planctomycetes and their phenomic and genomic characterization uncovers novel biology.</title>
        <authorList>
            <person name="Wiegand S."/>
            <person name="Jogler M."/>
            <person name="Boedeker C."/>
            <person name="Pinto D."/>
            <person name="Vollmers J."/>
            <person name="Rivas-Marin E."/>
            <person name="Kohn T."/>
            <person name="Peeters S.H."/>
            <person name="Heuer A."/>
            <person name="Rast P."/>
            <person name="Oberbeckmann S."/>
            <person name="Bunk B."/>
            <person name="Jeske O."/>
            <person name="Meyerdierks A."/>
            <person name="Storesund J.E."/>
            <person name="Kallscheuer N."/>
            <person name="Luecker S."/>
            <person name="Lage O.M."/>
            <person name="Pohl T."/>
            <person name="Merkel B.J."/>
            <person name="Hornburger P."/>
            <person name="Mueller R.-W."/>
            <person name="Bruemmer F."/>
            <person name="Labrenz M."/>
            <person name="Spormann A.M."/>
            <person name="Op den Camp H."/>
            <person name="Overmann J."/>
            <person name="Amann R."/>
            <person name="Jetten M.S.M."/>
            <person name="Mascher T."/>
            <person name="Medema M.H."/>
            <person name="Devos D.P."/>
            <person name="Kaster A.-K."/>
            <person name="Ovreas L."/>
            <person name="Rohde M."/>
            <person name="Galperin M.Y."/>
            <person name="Jogler C."/>
        </authorList>
    </citation>
    <scope>NUCLEOTIDE SEQUENCE [LARGE SCALE GENOMIC DNA]</scope>
    <source>
        <strain evidence="2 3">FC18</strain>
    </source>
</reference>
<keyword evidence="1" id="KW-0472">Membrane</keyword>
<proteinExistence type="predicted"/>
<evidence type="ECO:0000313" key="2">
    <source>
        <dbReference type="EMBL" id="QEG21972.1"/>
    </source>
</evidence>
<dbReference type="Proteomes" id="UP000322214">
    <property type="component" value="Chromosome"/>
</dbReference>
<sequence>MHEMKTKGPGTGLLMVSLIMIILLLCGDMLYGGKKEHRGRFADPWIKKVDEVFQYVGFGAIAGNAMVLFGGISLIQMRREGVCTIGAVLACAPCCTGTFISIPFGIWALISLNDRQVKRAFKNRRDGW</sequence>
<evidence type="ECO:0000256" key="1">
    <source>
        <dbReference type="SAM" id="Phobius"/>
    </source>
</evidence>
<keyword evidence="1" id="KW-0812">Transmembrane</keyword>
<dbReference type="EMBL" id="CP042912">
    <property type="protein sequence ID" value="QEG21972.1"/>
    <property type="molecule type" value="Genomic_DNA"/>
</dbReference>
<name>A0A5B9PAI9_9BACT</name>
<feature type="transmembrane region" description="Helical" evidence="1">
    <location>
        <begin position="12"/>
        <end position="31"/>
    </location>
</feature>
<feature type="transmembrane region" description="Helical" evidence="1">
    <location>
        <begin position="52"/>
        <end position="75"/>
    </location>
</feature>
<dbReference type="AlphaFoldDB" id="A0A5B9PAI9"/>
<dbReference type="KEGG" id="mff:MFFC18_18330"/>
<dbReference type="RefSeq" id="WP_157665022.1">
    <property type="nucleotide sequence ID" value="NZ_LWSI01000004.1"/>
</dbReference>
<keyword evidence="3" id="KW-1185">Reference proteome</keyword>
<keyword evidence="1" id="KW-1133">Transmembrane helix</keyword>
<evidence type="ECO:0000313" key="3">
    <source>
        <dbReference type="Proteomes" id="UP000322214"/>
    </source>
</evidence>
<gene>
    <name evidence="2" type="ORF">MFFC18_18330</name>
</gene>
<feature type="transmembrane region" description="Helical" evidence="1">
    <location>
        <begin position="87"/>
        <end position="110"/>
    </location>
</feature>
<protein>
    <submittedName>
        <fullName evidence="2">Uncharacterized protein</fullName>
    </submittedName>
</protein>
<accession>A0A5B9PAI9</accession>
<organism evidence="2 3">
    <name type="scientific">Mariniblastus fucicola</name>
    <dbReference type="NCBI Taxonomy" id="980251"/>
    <lineage>
        <taxon>Bacteria</taxon>
        <taxon>Pseudomonadati</taxon>
        <taxon>Planctomycetota</taxon>
        <taxon>Planctomycetia</taxon>
        <taxon>Pirellulales</taxon>
        <taxon>Pirellulaceae</taxon>
        <taxon>Mariniblastus</taxon>
    </lineage>
</organism>